<evidence type="ECO:0000313" key="2">
    <source>
        <dbReference type="EMBL" id="SDE49024.1"/>
    </source>
</evidence>
<dbReference type="STRING" id="1071918.SAMN05421544_11085"/>
<dbReference type="EMBL" id="FNAS01000010">
    <property type="protein sequence ID" value="SDE49024.1"/>
    <property type="molecule type" value="Genomic_DNA"/>
</dbReference>
<protein>
    <submittedName>
        <fullName evidence="2">Uncharacterized protein</fullName>
    </submittedName>
</protein>
<keyword evidence="3" id="KW-1185">Reference proteome</keyword>
<feature type="transmembrane region" description="Helical" evidence="1">
    <location>
        <begin position="127"/>
        <end position="146"/>
    </location>
</feature>
<keyword evidence="1" id="KW-1133">Transmembrane helix</keyword>
<dbReference type="AlphaFoldDB" id="A0A1G7DBP1"/>
<organism evidence="2 3">
    <name type="scientific">Riemerella columbipharyngis</name>
    <dbReference type="NCBI Taxonomy" id="1071918"/>
    <lineage>
        <taxon>Bacteria</taxon>
        <taxon>Pseudomonadati</taxon>
        <taxon>Bacteroidota</taxon>
        <taxon>Flavobacteriia</taxon>
        <taxon>Flavobacteriales</taxon>
        <taxon>Weeksellaceae</taxon>
        <taxon>Riemerella</taxon>
    </lineage>
</organism>
<sequence length="158" mass="17867">MENKEIDDGLELLKKVIETNEENIDNNSRILMAFEDLLNLLGEAESTLRGASYTLENSKKVLVRTSHILENTPKTFEFKATKEELKARDRFIHSIPKSIEAHIPEKLEKDLILLNNTISKVNGKSSVFKYSILGGIGSLILSIILLGTKRIFYSKMVC</sequence>
<proteinExistence type="predicted"/>
<evidence type="ECO:0000313" key="3">
    <source>
        <dbReference type="Proteomes" id="UP000198517"/>
    </source>
</evidence>
<dbReference type="Proteomes" id="UP000198517">
    <property type="component" value="Unassembled WGS sequence"/>
</dbReference>
<name>A0A1G7DBP1_9FLAO</name>
<evidence type="ECO:0000256" key="1">
    <source>
        <dbReference type="SAM" id="Phobius"/>
    </source>
</evidence>
<dbReference type="RefSeq" id="WP_092736835.1">
    <property type="nucleotide sequence ID" value="NZ_FNAS01000010.1"/>
</dbReference>
<keyword evidence="1" id="KW-0472">Membrane</keyword>
<reference evidence="2 3" key="1">
    <citation type="submission" date="2016-10" db="EMBL/GenBank/DDBJ databases">
        <authorList>
            <person name="de Groot N.N."/>
        </authorList>
    </citation>
    <scope>NUCLEOTIDE SEQUENCE [LARGE SCALE GENOMIC DNA]</scope>
    <source>
        <strain evidence="2 3">DSM 24015</strain>
    </source>
</reference>
<dbReference type="OrthoDB" id="1151400at2"/>
<gene>
    <name evidence="2" type="ORF">SAMN05421544_11085</name>
</gene>
<keyword evidence="1" id="KW-0812">Transmembrane</keyword>
<accession>A0A1G7DBP1</accession>